<evidence type="ECO:0000256" key="1">
    <source>
        <dbReference type="ARBA" id="ARBA00022598"/>
    </source>
</evidence>
<dbReference type="InterPro" id="IPR004143">
    <property type="entry name" value="BPL_LPL_catalytic"/>
</dbReference>
<dbReference type="EMBL" id="CP002456">
    <property type="protein sequence ID" value="ADU91618.1"/>
    <property type="molecule type" value="Genomic_DNA"/>
</dbReference>
<dbReference type="SUPFAM" id="SSF55681">
    <property type="entry name" value="Class II aaRS and biotin synthetases"/>
    <property type="match status" value="1"/>
</dbReference>
<dbReference type="CDD" id="cd16442">
    <property type="entry name" value="BPL"/>
    <property type="match status" value="1"/>
</dbReference>
<dbReference type="PANTHER" id="PTHR12835:SF5">
    <property type="entry name" value="BIOTIN--PROTEIN LIGASE"/>
    <property type="match status" value="1"/>
</dbReference>
<dbReference type="Pfam" id="PF03099">
    <property type="entry name" value="BPL_LplA_LipB"/>
    <property type="match status" value="1"/>
</dbReference>
<reference evidence="3 4" key="1">
    <citation type="journal article" date="2011" name="J. Bacteriol.">
        <title>Genome sequence of Taylorella equigenitalis MCE9, the causative agent of contagious equine metritis.</title>
        <authorList>
            <person name="Hebert L."/>
            <person name="Moumen B."/>
            <person name="Duquesne F."/>
            <person name="Breuil M.F."/>
            <person name="Laugier C."/>
            <person name="Batto J.M."/>
            <person name="Renault P."/>
            <person name="Petry S."/>
        </authorList>
    </citation>
    <scope>NUCLEOTIDE SEQUENCE [LARGE SCALE GENOMIC DNA]</scope>
    <source>
        <strain evidence="3 4">MCE9</strain>
    </source>
</reference>
<dbReference type="AlphaFoldDB" id="A0A654KGM2"/>
<evidence type="ECO:0000259" key="2">
    <source>
        <dbReference type="PROSITE" id="PS51733"/>
    </source>
</evidence>
<dbReference type="NCBIfam" id="TIGR00121">
    <property type="entry name" value="birA_ligase"/>
    <property type="match status" value="1"/>
</dbReference>
<organism evidence="3 4">
    <name type="scientific">Taylorella equigenitalis (strain MCE9)</name>
    <dbReference type="NCBI Taxonomy" id="937774"/>
    <lineage>
        <taxon>Bacteria</taxon>
        <taxon>Pseudomonadati</taxon>
        <taxon>Pseudomonadota</taxon>
        <taxon>Betaproteobacteria</taxon>
        <taxon>Burkholderiales</taxon>
        <taxon>Alcaligenaceae</taxon>
        <taxon>Taylorella</taxon>
    </lineage>
</organism>
<protein>
    <submittedName>
        <fullName evidence="3">Putative biotin protein ligase</fullName>
    </submittedName>
</protein>
<dbReference type="GO" id="GO:0005737">
    <property type="term" value="C:cytoplasm"/>
    <property type="evidence" value="ECO:0007669"/>
    <property type="project" value="TreeGrafter"/>
</dbReference>
<evidence type="ECO:0000313" key="4">
    <source>
        <dbReference type="Proteomes" id="UP000007472"/>
    </source>
</evidence>
<dbReference type="GO" id="GO:0004077">
    <property type="term" value="F:biotin--[biotin carboxyl-carrier protein] ligase activity"/>
    <property type="evidence" value="ECO:0007669"/>
    <property type="project" value="InterPro"/>
</dbReference>
<dbReference type="PROSITE" id="PS51733">
    <property type="entry name" value="BPL_LPL_CATALYTIC"/>
    <property type="match status" value="1"/>
</dbReference>
<dbReference type="Gene3D" id="3.30.930.10">
    <property type="entry name" value="Bira Bifunctional Protein, Domain 2"/>
    <property type="match status" value="1"/>
</dbReference>
<evidence type="ECO:0000313" key="3">
    <source>
        <dbReference type="EMBL" id="ADU91618.1"/>
    </source>
</evidence>
<name>A0A654KGM2_TAYEM</name>
<feature type="domain" description="BPL/LPL catalytic" evidence="2">
    <location>
        <begin position="21"/>
        <end position="220"/>
    </location>
</feature>
<gene>
    <name evidence="3" type="ordered locus">TEQUI_0680</name>
</gene>
<keyword evidence="1 3" id="KW-0436">Ligase</keyword>
<sequence length="290" mass="32301">MSDCLLPSPEIIVPDLKDKLKEFKSIEWVEQIDSTNDRLLESTKLSNPTPRPAILGAHYQTSGRGRQGRKWSNLNGDTLMFSCAYDVSLPPEKLATLAPLAGIVACDALKKSIKGFGNKLLTMKWPNDIFYKDAKLSGLLVEVIRPSTGKIDKNHHVVVVGMGMNLNHAKELSKLLGRPIADWLSVIRDHQIDVAQISHSISDLVALISQSWMDAFLIYQSQGFDIFRKLHESMDALKDQIIDVYQDGEYVLTGQSLGLDQNARLLVKLSNDQIIPLLNVDVSIRKLGSK</sequence>
<proteinExistence type="predicted"/>
<dbReference type="Proteomes" id="UP000007472">
    <property type="component" value="Chromosome"/>
</dbReference>
<dbReference type="InterPro" id="IPR004408">
    <property type="entry name" value="Biotin_CoA_COase_ligase"/>
</dbReference>
<accession>A0A654KGM2</accession>
<dbReference type="InterPro" id="IPR045864">
    <property type="entry name" value="aa-tRNA-synth_II/BPL/LPL"/>
</dbReference>
<dbReference type="KEGG" id="teq:TEQUI_0680"/>
<dbReference type="PANTHER" id="PTHR12835">
    <property type="entry name" value="BIOTIN PROTEIN LIGASE"/>
    <property type="match status" value="1"/>
</dbReference>